<evidence type="ECO:0000313" key="2">
    <source>
        <dbReference type="EMBL" id="SBT22422.1"/>
    </source>
</evidence>
<keyword evidence="3" id="KW-1185">Reference proteome</keyword>
<reference evidence="1 4" key="2">
    <citation type="submission" date="2016-06" db="EMBL/GenBank/DDBJ databases">
        <authorList>
            <person name="Kjaerup R.B."/>
            <person name="Dalgaard T.S."/>
            <person name="Juul-Madsen H.R."/>
        </authorList>
    </citation>
    <scope>NUCLEOTIDE SEQUENCE [LARGE SCALE GENOMIC DNA]</scope>
    <source>
        <strain evidence="1 4">CECT 5115</strain>
    </source>
</reference>
<dbReference type="Proteomes" id="UP000092840">
    <property type="component" value="Unassembled WGS sequence"/>
</dbReference>
<proteinExistence type="predicted"/>
<evidence type="ECO:0000313" key="1">
    <source>
        <dbReference type="EMBL" id="SBT17244.1"/>
    </source>
</evidence>
<dbReference type="Proteomes" id="UP000092871">
    <property type="component" value="Unassembled WGS sequence"/>
</dbReference>
<protein>
    <submittedName>
        <fullName evidence="1">Uncharacterized protein</fullName>
    </submittedName>
</protein>
<evidence type="ECO:0000313" key="4">
    <source>
        <dbReference type="Proteomes" id="UP000092871"/>
    </source>
</evidence>
<evidence type="ECO:0000313" key="3">
    <source>
        <dbReference type="Proteomes" id="UP000092840"/>
    </source>
</evidence>
<gene>
    <name evidence="1" type="ORF">MGA5115_01353</name>
    <name evidence="2" type="ORF">MGA5116_03042</name>
</gene>
<sequence length="49" mass="5731">MTSHQIFLANLYLLVSTINFDDLSKVTLDKQHVVVDRIEALEYYLKNAF</sequence>
<name>A0A1C3JPX9_9GAMM</name>
<dbReference type="EMBL" id="FLRA01000009">
    <property type="protein sequence ID" value="SBT17244.1"/>
    <property type="molecule type" value="Genomic_DNA"/>
</dbReference>
<reference evidence="2 3" key="1">
    <citation type="submission" date="2016-06" db="EMBL/GenBank/DDBJ databases">
        <authorList>
            <person name="Rodrigo-Torres L."/>
            <person name="Arahal D.R."/>
        </authorList>
    </citation>
    <scope>NUCLEOTIDE SEQUENCE [LARGE SCALE GENOMIC DNA]</scope>
    <source>
        <strain evidence="2 3">CECT 5116</strain>
    </source>
</reference>
<dbReference type="AlphaFoldDB" id="A0A1C3JPX9"/>
<dbReference type="RefSeq" id="WP_170756340.1">
    <property type="nucleotide sequence ID" value="NZ_FLRA01000009.1"/>
</dbReference>
<accession>A0A1C3JPX9</accession>
<dbReference type="EMBL" id="FLRB01000018">
    <property type="protein sequence ID" value="SBT22422.1"/>
    <property type="molecule type" value="Genomic_DNA"/>
</dbReference>
<organism evidence="1 4">
    <name type="scientific">Marinomonas gallaica</name>
    <dbReference type="NCBI Taxonomy" id="1806667"/>
    <lineage>
        <taxon>Bacteria</taxon>
        <taxon>Pseudomonadati</taxon>
        <taxon>Pseudomonadota</taxon>
        <taxon>Gammaproteobacteria</taxon>
        <taxon>Oceanospirillales</taxon>
        <taxon>Oceanospirillaceae</taxon>
        <taxon>Marinomonas</taxon>
    </lineage>
</organism>